<evidence type="ECO:0000256" key="1">
    <source>
        <dbReference type="SAM" id="MobiDB-lite"/>
    </source>
</evidence>
<reference evidence="2 3" key="1">
    <citation type="submission" date="2019-11" db="EMBL/GenBank/DDBJ databases">
        <title>Genome sequence of Deinococcus xianganensis Y35, AI-2 producing algicidal bacterium, isolated from lake water.</title>
        <authorList>
            <person name="Li Y."/>
        </authorList>
    </citation>
    <scope>NUCLEOTIDE SEQUENCE [LARGE SCALE GENOMIC DNA]</scope>
    <source>
        <strain evidence="2 3">Y35</strain>
    </source>
</reference>
<proteinExistence type="predicted"/>
<feature type="non-terminal residue" evidence="2">
    <location>
        <position position="81"/>
    </location>
</feature>
<name>A0A6I4YP28_9DEIO</name>
<gene>
    <name evidence="2" type="ORF">GLX28_18405</name>
</gene>
<protein>
    <submittedName>
        <fullName evidence="2">Uncharacterized protein</fullName>
    </submittedName>
</protein>
<dbReference type="EMBL" id="WVHK01000110">
    <property type="protein sequence ID" value="MXV21594.1"/>
    <property type="molecule type" value="Genomic_DNA"/>
</dbReference>
<feature type="region of interest" description="Disordered" evidence="1">
    <location>
        <begin position="1"/>
        <end position="26"/>
    </location>
</feature>
<dbReference type="AlphaFoldDB" id="A0A6I4YP28"/>
<dbReference type="Proteomes" id="UP000430519">
    <property type="component" value="Unassembled WGS sequence"/>
</dbReference>
<keyword evidence="3" id="KW-1185">Reference proteome</keyword>
<comment type="caution">
    <text evidence="2">The sequence shown here is derived from an EMBL/GenBank/DDBJ whole genome shotgun (WGS) entry which is preliminary data.</text>
</comment>
<dbReference type="RefSeq" id="WP_202409222.1">
    <property type="nucleotide sequence ID" value="NZ_WVHK01000110.1"/>
</dbReference>
<accession>A0A6I4YP28</accession>
<feature type="compositionally biased region" description="Pro residues" evidence="1">
    <location>
        <begin position="1"/>
        <end position="10"/>
    </location>
</feature>
<evidence type="ECO:0000313" key="3">
    <source>
        <dbReference type="Proteomes" id="UP000430519"/>
    </source>
</evidence>
<sequence length="81" mass="8536">MTVPPDPIPDVPMTEGPVPESPITAEFTPWPPGLARAYRAAGYWRGEPFSAWLRALAGQFGARTALLGHALGPGGQPGAWV</sequence>
<organism evidence="2 3">
    <name type="scientific">Deinococcus xianganensis</name>
    <dbReference type="NCBI Taxonomy" id="1507289"/>
    <lineage>
        <taxon>Bacteria</taxon>
        <taxon>Thermotogati</taxon>
        <taxon>Deinococcota</taxon>
        <taxon>Deinococci</taxon>
        <taxon>Deinococcales</taxon>
        <taxon>Deinococcaceae</taxon>
        <taxon>Deinococcus</taxon>
    </lineage>
</organism>
<evidence type="ECO:0000313" key="2">
    <source>
        <dbReference type="EMBL" id="MXV21594.1"/>
    </source>
</evidence>